<name>A0A7H0EWH1_9CYAN</name>
<feature type="domain" description="Dinitrogenase iron-molybdenum cofactor biosynthesis" evidence="3">
    <location>
        <begin position="13"/>
        <end position="107"/>
    </location>
</feature>
<evidence type="ECO:0000256" key="2">
    <source>
        <dbReference type="ARBA" id="ARBA00023231"/>
    </source>
</evidence>
<proteinExistence type="inferred from homology"/>
<accession>A0A7H0EWH1</accession>
<dbReference type="SUPFAM" id="SSF53146">
    <property type="entry name" value="Nitrogenase accessory factor-like"/>
    <property type="match status" value="1"/>
</dbReference>
<keyword evidence="2" id="KW-0535">Nitrogen fixation</keyword>
<dbReference type="Pfam" id="PF02579">
    <property type="entry name" value="Nitro_FeMo-Co"/>
    <property type="match status" value="1"/>
</dbReference>
<dbReference type="InterPro" id="IPR034169">
    <property type="entry name" value="NifX-like"/>
</dbReference>
<dbReference type="Proteomes" id="UP000516013">
    <property type="component" value="Chromosome"/>
</dbReference>
<dbReference type="InterPro" id="IPR036105">
    <property type="entry name" value="DiNase_FeMo-co_biosyn_sf"/>
</dbReference>
<evidence type="ECO:0000259" key="3">
    <source>
        <dbReference type="Pfam" id="PF02579"/>
    </source>
</evidence>
<organism evidence="4 5">
    <name type="scientific">Cylindrospermopsis curvispora GIHE-G1</name>
    <dbReference type="NCBI Taxonomy" id="2666332"/>
    <lineage>
        <taxon>Bacteria</taxon>
        <taxon>Bacillati</taxon>
        <taxon>Cyanobacteriota</taxon>
        <taxon>Cyanophyceae</taxon>
        <taxon>Nostocales</taxon>
        <taxon>Aphanizomenonaceae</taxon>
        <taxon>Cylindrospermopsis</taxon>
    </lineage>
</organism>
<dbReference type="KEGG" id="ccur:IAR63_09230"/>
<dbReference type="AlphaFoldDB" id="A0A7H0EWH1"/>
<dbReference type="InterPro" id="IPR051840">
    <property type="entry name" value="NifX/NifY_domain"/>
</dbReference>
<evidence type="ECO:0000313" key="4">
    <source>
        <dbReference type="EMBL" id="QNP28137.1"/>
    </source>
</evidence>
<keyword evidence="5" id="KW-1185">Reference proteome</keyword>
<protein>
    <submittedName>
        <fullName evidence="4">Nitrogen fixation protein NifX</fullName>
    </submittedName>
</protein>
<dbReference type="EMBL" id="CP060822">
    <property type="protein sequence ID" value="QNP28137.1"/>
    <property type="molecule type" value="Genomic_DNA"/>
</dbReference>
<dbReference type="PANTHER" id="PTHR33937:SF1">
    <property type="entry name" value="IRON-MOLIBDENUM COFACTOR PROCESSING PROTEIN"/>
    <property type="match status" value="1"/>
</dbReference>
<sequence>MKVKIAFTTSDRIHVNAHFGWAKEIDVYEISDQGYEFRETLKFDGDLKEDGNEDKITPKLEALHDCTIVYVLAIGGSAAARLIKHGVTPVKAKSEEEEIAEILNKLVQTLKGNPPPWLRKALGHKKSNFLEEVENEAAI</sequence>
<dbReference type="GO" id="GO:0051540">
    <property type="term" value="F:metal cluster binding"/>
    <property type="evidence" value="ECO:0007669"/>
    <property type="project" value="InterPro"/>
</dbReference>
<dbReference type="Gene3D" id="3.30.420.130">
    <property type="entry name" value="Dinitrogenase iron-molybdenum cofactor biosynthesis domain"/>
    <property type="match status" value="1"/>
</dbReference>
<dbReference type="GO" id="GO:0009399">
    <property type="term" value="P:nitrogen fixation"/>
    <property type="evidence" value="ECO:0007669"/>
    <property type="project" value="InterPro"/>
</dbReference>
<reference evidence="4 5" key="1">
    <citation type="submission" date="2020-08" db="EMBL/GenBank/DDBJ databases">
        <title>Complete genome sequence of Raphidiopsis curvispora isolated from drinking water reservoir in South Korea.</title>
        <authorList>
            <person name="Jeong J."/>
        </authorList>
    </citation>
    <scope>NUCLEOTIDE SEQUENCE [LARGE SCALE GENOMIC DNA]</scope>
    <source>
        <strain evidence="4 5">GIHE-G1</strain>
    </source>
</reference>
<dbReference type="PANTHER" id="PTHR33937">
    <property type="entry name" value="IRON-MOLYBDENUM PROTEIN-RELATED-RELATED"/>
    <property type="match status" value="1"/>
</dbReference>
<dbReference type="NCBIfam" id="TIGR02663">
    <property type="entry name" value="nifX"/>
    <property type="match status" value="1"/>
</dbReference>
<dbReference type="CDD" id="cd00853">
    <property type="entry name" value="NifX"/>
    <property type="match status" value="1"/>
</dbReference>
<comment type="similarity">
    <text evidence="1">Belongs to the NifX/NifY family.</text>
</comment>
<gene>
    <name evidence="4" type="primary">nifX</name>
    <name evidence="4" type="ORF">IAR63_09230</name>
</gene>
<dbReference type="InterPro" id="IPR013480">
    <property type="entry name" value="NifX"/>
</dbReference>
<evidence type="ECO:0000313" key="5">
    <source>
        <dbReference type="Proteomes" id="UP000516013"/>
    </source>
</evidence>
<dbReference type="RefSeq" id="WP_187705054.1">
    <property type="nucleotide sequence ID" value="NZ_CP060822.1"/>
</dbReference>
<evidence type="ECO:0000256" key="1">
    <source>
        <dbReference type="ARBA" id="ARBA00010285"/>
    </source>
</evidence>
<dbReference type="InterPro" id="IPR003731">
    <property type="entry name" value="Di-Nase_FeMo-co_biosynth"/>
</dbReference>